<dbReference type="EMBL" id="CP002117">
    <property type="protein sequence ID" value="ADN35594.1"/>
    <property type="molecule type" value="Genomic_DNA"/>
</dbReference>
<accession>E1RJ76</accession>
<dbReference type="AlphaFoldDB" id="E1RJ76"/>
<evidence type="ECO:0000313" key="1">
    <source>
        <dbReference type="EMBL" id="ADN35594.1"/>
    </source>
</evidence>
<dbReference type="Proteomes" id="UP000006565">
    <property type="component" value="Chromosome"/>
</dbReference>
<organism evidence="1 2">
    <name type="scientific">Methanolacinia petrolearia (strain DSM 11571 / OCM 486 / SEBR 4847)</name>
    <name type="common">Methanoplanus petrolearius</name>
    <dbReference type="NCBI Taxonomy" id="679926"/>
    <lineage>
        <taxon>Archaea</taxon>
        <taxon>Methanobacteriati</taxon>
        <taxon>Methanobacteriota</taxon>
        <taxon>Stenosarchaea group</taxon>
        <taxon>Methanomicrobia</taxon>
        <taxon>Methanomicrobiales</taxon>
        <taxon>Methanomicrobiaceae</taxon>
        <taxon>Methanolacinia</taxon>
    </lineage>
</organism>
<dbReference type="OrthoDB" id="377105at2157"/>
<dbReference type="GeneID" id="9743279"/>
<keyword evidence="2" id="KW-1185">Reference proteome</keyword>
<sequence>MKTIEISDELYEDLLYLREGDEAISKTLERELMDSRVKAITKRVNKELDEVVKNSKYGA</sequence>
<evidence type="ECO:0000313" key="2">
    <source>
        <dbReference type="Proteomes" id="UP000006565"/>
    </source>
</evidence>
<name>E1RJ76_METP4</name>
<dbReference type="STRING" id="679926.Mpet_0823"/>
<gene>
    <name evidence="1" type="ordered locus">Mpet_0823</name>
</gene>
<protein>
    <submittedName>
        <fullName evidence="1">Uncharacterized protein</fullName>
    </submittedName>
</protein>
<dbReference type="RefSeq" id="WP_013328772.1">
    <property type="nucleotide sequence ID" value="NC_014507.1"/>
</dbReference>
<dbReference type="HOGENOM" id="CLU_208225_0_0_2"/>
<reference evidence="1 2" key="1">
    <citation type="journal article" date="2010" name="Stand. Genomic Sci.">
        <title>Complete genome sequence of Methanoplanus petrolearius type strain (SEBR 4847).</title>
        <authorList>
            <person name="Brambilla E."/>
            <person name="Djao O.D."/>
            <person name="Daligault H."/>
            <person name="Lapidus A."/>
            <person name="Lucas S."/>
            <person name="Hammon N."/>
            <person name="Nolan M."/>
            <person name="Tice H."/>
            <person name="Cheng J.F."/>
            <person name="Han C."/>
            <person name="Tapia R."/>
            <person name="Goodwin L."/>
            <person name="Pitluck S."/>
            <person name="Liolios K."/>
            <person name="Ivanova N."/>
            <person name="Mavromatis K."/>
            <person name="Mikhailova N."/>
            <person name="Pati A."/>
            <person name="Chen A."/>
            <person name="Palaniappan K."/>
            <person name="Land M."/>
            <person name="Hauser L."/>
            <person name="Chang Y.J."/>
            <person name="Jeffries C.D."/>
            <person name="Rohde M."/>
            <person name="Spring S."/>
            <person name="Sikorski J."/>
            <person name="Goker M."/>
            <person name="Woyke T."/>
            <person name="Bristow J."/>
            <person name="Eisen J.A."/>
            <person name="Markowitz V."/>
            <person name="Hugenholtz P."/>
            <person name="Kyrpides N.C."/>
            <person name="Klenk H.P."/>
        </authorList>
    </citation>
    <scope>NUCLEOTIDE SEQUENCE [LARGE SCALE GENOMIC DNA]</scope>
    <source>
        <strain evidence="2">DSM 11571 / OCM 486 / SEBR 4847</strain>
    </source>
</reference>
<proteinExistence type="predicted"/>
<dbReference type="KEGG" id="mpi:Mpet_0823"/>